<dbReference type="InterPro" id="IPR003615">
    <property type="entry name" value="HNH_nuc"/>
</dbReference>
<dbReference type="EMBL" id="JACAZF010000006">
    <property type="protein sequence ID" value="KAF7302149.1"/>
    <property type="molecule type" value="Genomic_DNA"/>
</dbReference>
<protein>
    <recommendedName>
        <fullName evidence="2">HNH nuclease domain-containing protein</fullName>
    </recommendedName>
</protein>
<name>A0A8H6SMP2_9AGAR</name>
<feature type="region of interest" description="Disordered" evidence="1">
    <location>
        <begin position="426"/>
        <end position="446"/>
    </location>
</feature>
<organism evidence="3 4">
    <name type="scientific">Mycena indigotica</name>
    <dbReference type="NCBI Taxonomy" id="2126181"/>
    <lineage>
        <taxon>Eukaryota</taxon>
        <taxon>Fungi</taxon>
        <taxon>Dikarya</taxon>
        <taxon>Basidiomycota</taxon>
        <taxon>Agaricomycotina</taxon>
        <taxon>Agaricomycetes</taxon>
        <taxon>Agaricomycetidae</taxon>
        <taxon>Agaricales</taxon>
        <taxon>Marasmiineae</taxon>
        <taxon>Mycenaceae</taxon>
        <taxon>Mycena</taxon>
    </lineage>
</organism>
<gene>
    <name evidence="3" type="ORF">MIND_00781800</name>
</gene>
<evidence type="ECO:0000313" key="3">
    <source>
        <dbReference type="EMBL" id="KAF7302149.1"/>
    </source>
</evidence>
<accession>A0A8H6SMP2</accession>
<evidence type="ECO:0000256" key="1">
    <source>
        <dbReference type="SAM" id="MobiDB-lite"/>
    </source>
</evidence>
<dbReference type="AlphaFoldDB" id="A0A8H6SMP2"/>
<comment type="caution">
    <text evidence="3">The sequence shown here is derived from an EMBL/GenBank/DDBJ whole genome shotgun (WGS) entry which is preliminary data.</text>
</comment>
<dbReference type="OrthoDB" id="3040950at2759"/>
<evidence type="ECO:0000259" key="2">
    <source>
        <dbReference type="Pfam" id="PF13391"/>
    </source>
</evidence>
<reference evidence="3" key="1">
    <citation type="submission" date="2020-05" db="EMBL/GenBank/DDBJ databases">
        <title>Mycena genomes resolve the evolution of fungal bioluminescence.</title>
        <authorList>
            <person name="Tsai I.J."/>
        </authorList>
    </citation>
    <scope>NUCLEOTIDE SEQUENCE</scope>
    <source>
        <strain evidence="3">171206Taipei</strain>
    </source>
</reference>
<keyword evidence="4" id="KW-1185">Reference proteome</keyword>
<feature type="domain" description="HNH nuclease" evidence="2">
    <location>
        <begin position="152"/>
        <end position="204"/>
    </location>
</feature>
<dbReference type="Proteomes" id="UP000636479">
    <property type="component" value="Unassembled WGS sequence"/>
</dbReference>
<dbReference type="Pfam" id="PF13391">
    <property type="entry name" value="HNH_2"/>
    <property type="match status" value="1"/>
</dbReference>
<evidence type="ECO:0000313" key="4">
    <source>
        <dbReference type="Proteomes" id="UP000636479"/>
    </source>
</evidence>
<dbReference type="RefSeq" id="XP_037220149.1">
    <property type="nucleotide sequence ID" value="XM_037364505.1"/>
</dbReference>
<sequence length="494" mass="55256">MAFQPQASDPPRPLIPPRTVPIPQRIDVYHPDYPTRTKILALSVFPNSQGVSGIPLLILLDCCYIIAQNRNGKLRALSSDVDIAIADVWIPSGKYTYHVSGEFRYPICTNFLVWKIPEHLPARWLVMGSRTPTGSCRLSSLSTRVKVLDTACVLTGEISRLQACHLVPRAELAWWRHNGMNEALDNDYGVDSEQNVMTLRADLNASGMDEGHFVFAPHQGVGVVLCLTDIIRDLAEDHHLRCFTIADRLKPHCFFARFAWGLFKSQASVFASLPPDTKRVLIHPDLTKIIDDLKNQKRMKNLEKQTDLPAGTALDIDAMSSPASGDMAEGSADIDIESPKLDLFERVSLVDKDPVPENEAQWQSRAPVLRDLASRQDRLKTMYLPQVSELLSANIRIATVGEEDNEQVLSDDDECESVKLGLNKHDEVTDDSEAPPNLAQDSQHRDGLKTIHLLSDSFNTRMTGEEEECSDSEVEHRQEMVSQWLNEVAVYEAA</sequence>
<dbReference type="GeneID" id="59347021"/>
<proteinExistence type="predicted"/>